<dbReference type="Pfam" id="PF00239">
    <property type="entry name" value="Resolvase"/>
    <property type="match status" value="1"/>
</dbReference>
<feature type="domain" description="Resolvase/invertase-type recombinase catalytic" evidence="1">
    <location>
        <begin position="16"/>
        <end position="161"/>
    </location>
</feature>
<protein>
    <recommendedName>
        <fullName evidence="5">Serine recombinase</fullName>
    </recommendedName>
</protein>
<dbReference type="SMART" id="SM00857">
    <property type="entry name" value="Resolvase"/>
    <property type="match status" value="1"/>
</dbReference>
<dbReference type="CDD" id="cd00338">
    <property type="entry name" value="Ser_Recombinase"/>
    <property type="match status" value="1"/>
</dbReference>
<dbReference type="AlphaFoldDB" id="A0A7I7MCE1"/>
<dbReference type="InterPro" id="IPR011109">
    <property type="entry name" value="DNA_bind_recombinase_dom"/>
</dbReference>
<dbReference type="KEGG" id="mpsc:MPSYJ_31670"/>
<gene>
    <name evidence="3" type="ORF">MPSYJ_31670</name>
</gene>
<dbReference type="PANTHER" id="PTHR30461">
    <property type="entry name" value="DNA-INVERTASE FROM LAMBDOID PROPHAGE"/>
    <property type="match status" value="1"/>
</dbReference>
<dbReference type="InterPro" id="IPR038109">
    <property type="entry name" value="DNA_bind_recomb_sf"/>
</dbReference>
<sequence>MDACIYTRISHDAAKKGGVDAEPSDDEGMGVARQEEDCRALVDRNGWTVAHVYTDNDISAYSGAVRPDFEAMLDALKRGQYDVLVCWHTDRLYRSIKDMERIIEVCELAGVPIRTVNGGDLDLSHATGKAMARILGSVSRMESEHKAERQRRANVQRAQAGGWWSSHRVFGYTEDAKLLESEAAMIRQAATDVLAGMSLKAIARRWNDSGVASTRRAAWNSTRIKRLLLNPRYAALRSYRGAVVGPGDWPAIIDVDTHHGLSAVLRDSDRGTRISYERKYIGSFRYLCGRCGAPLQHTMSTHADGRSFSCYRCTAAAHLSRSQPELDAYVEAVVLSHLRDDTKLAAILADRRDAVDLNELHARRTALVESKDELATLFTDGVLDGPAVRRESAKISAKISSIDTVLAEQARRNPVAELLKDGPEMIETRWTAMSPDMKGKIIDRVCTVTVNPSPRGRYFKPECIDITPLFPS</sequence>
<dbReference type="PROSITE" id="PS51737">
    <property type="entry name" value="RECOMBINASE_DNA_BIND"/>
    <property type="match status" value="1"/>
</dbReference>
<dbReference type="SUPFAM" id="SSF53041">
    <property type="entry name" value="Resolvase-like"/>
    <property type="match status" value="1"/>
</dbReference>
<feature type="domain" description="Recombinase" evidence="2">
    <location>
        <begin position="160"/>
        <end position="271"/>
    </location>
</feature>
<dbReference type="Pfam" id="PF07508">
    <property type="entry name" value="Recombinase"/>
    <property type="match status" value="1"/>
</dbReference>
<keyword evidence="4" id="KW-1185">Reference proteome</keyword>
<name>A0A7I7MCE1_9MYCO</name>
<dbReference type="EMBL" id="AP022574">
    <property type="protein sequence ID" value="BBX69706.1"/>
    <property type="molecule type" value="Genomic_DNA"/>
</dbReference>
<dbReference type="InterPro" id="IPR006119">
    <property type="entry name" value="Resolv_N"/>
</dbReference>
<evidence type="ECO:0008006" key="5">
    <source>
        <dbReference type="Google" id="ProtNLM"/>
    </source>
</evidence>
<proteinExistence type="predicted"/>
<accession>A0A7I7MCE1</accession>
<dbReference type="RefSeq" id="WP_163723129.1">
    <property type="nucleotide sequence ID" value="NZ_AP022574.1"/>
</dbReference>
<dbReference type="InterPro" id="IPR036162">
    <property type="entry name" value="Resolvase-like_N_sf"/>
</dbReference>
<dbReference type="Gene3D" id="3.40.50.1390">
    <property type="entry name" value="Resolvase, N-terminal catalytic domain"/>
    <property type="match status" value="1"/>
</dbReference>
<evidence type="ECO:0000259" key="2">
    <source>
        <dbReference type="PROSITE" id="PS51737"/>
    </source>
</evidence>
<evidence type="ECO:0000313" key="3">
    <source>
        <dbReference type="EMBL" id="BBX69706.1"/>
    </source>
</evidence>
<dbReference type="GO" id="GO:0003677">
    <property type="term" value="F:DNA binding"/>
    <property type="evidence" value="ECO:0007669"/>
    <property type="project" value="InterPro"/>
</dbReference>
<dbReference type="Proteomes" id="UP000466514">
    <property type="component" value="Chromosome"/>
</dbReference>
<dbReference type="PANTHER" id="PTHR30461:SF23">
    <property type="entry name" value="DNA RECOMBINASE-RELATED"/>
    <property type="match status" value="1"/>
</dbReference>
<evidence type="ECO:0000313" key="4">
    <source>
        <dbReference type="Proteomes" id="UP000466514"/>
    </source>
</evidence>
<reference evidence="3 4" key="1">
    <citation type="journal article" date="2019" name="Emerg. Microbes Infect.">
        <title>Comprehensive subspecies identification of 175 nontuberculous mycobacteria species based on 7547 genomic profiles.</title>
        <authorList>
            <person name="Matsumoto Y."/>
            <person name="Kinjo T."/>
            <person name="Motooka D."/>
            <person name="Nabeya D."/>
            <person name="Jung N."/>
            <person name="Uechi K."/>
            <person name="Horii T."/>
            <person name="Iida T."/>
            <person name="Fujita J."/>
            <person name="Nakamura S."/>
        </authorList>
    </citation>
    <scope>NUCLEOTIDE SEQUENCE [LARGE SCALE GENOMIC DNA]</scope>
    <source>
        <strain evidence="3 4">JCM 13323</strain>
    </source>
</reference>
<dbReference type="PROSITE" id="PS51736">
    <property type="entry name" value="RECOMBINASES_3"/>
    <property type="match status" value="1"/>
</dbReference>
<evidence type="ECO:0000259" key="1">
    <source>
        <dbReference type="PROSITE" id="PS51736"/>
    </source>
</evidence>
<dbReference type="InterPro" id="IPR050639">
    <property type="entry name" value="SSR_resolvase"/>
</dbReference>
<organism evidence="3 4">
    <name type="scientific">Mycolicibacterium psychrotolerans</name>
    <dbReference type="NCBI Taxonomy" id="216929"/>
    <lineage>
        <taxon>Bacteria</taxon>
        <taxon>Bacillati</taxon>
        <taxon>Actinomycetota</taxon>
        <taxon>Actinomycetes</taxon>
        <taxon>Mycobacteriales</taxon>
        <taxon>Mycobacteriaceae</taxon>
        <taxon>Mycolicibacterium</taxon>
    </lineage>
</organism>
<dbReference type="GO" id="GO:0000150">
    <property type="term" value="F:DNA strand exchange activity"/>
    <property type="evidence" value="ECO:0007669"/>
    <property type="project" value="InterPro"/>
</dbReference>
<dbReference type="Gene3D" id="3.90.1750.20">
    <property type="entry name" value="Putative Large Serine Recombinase, Chain B, Domain 2"/>
    <property type="match status" value="1"/>
</dbReference>